<dbReference type="AlphaFoldDB" id="A0A6D2IPQ2"/>
<protein>
    <recommendedName>
        <fullName evidence="4">MATH domain-containing protein</fullName>
    </recommendedName>
</protein>
<accession>A0A6D2IPQ2</accession>
<organism evidence="2 3">
    <name type="scientific">Microthlaspi erraticum</name>
    <dbReference type="NCBI Taxonomy" id="1685480"/>
    <lineage>
        <taxon>Eukaryota</taxon>
        <taxon>Viridiplantae</taxon>
        <taxon>Streptophyta</taxon>
        <taxon>Embryophyta</taxon>
        <taxon>Tracheophyta</taxon>
        <taxon>Spermatophyta</taxon>
        <taxon>Magnoliopsida</taxon>
        <taxon>eudicotyledons</taxon>
        <taxon>Gunneridae</taxon>
        <taxon>Pentapetalae</taxon>
        <taxon>rosids</taxon>
        <taxon>malvids</taxon>
        <taxon>Brassicales</taxon>
        <taxon>Brassicaceae</taxon>
        <taxon>Coluteocarpeae</taxon>
        <taxon>Microthlaspi</taxon>
    </lineage>
</organism>
<evidence type="ECO:0008006" key="4">
    <source>
        <dbReference type="Google" id="ProtNLM"/>
    </source>
</evidence>
<evidence type="ECO:0000256" key="1">
    <source>
        <dbReference type="SAM" id="Coils"/>
    </source>
</evidence>
<comment type="caution">
    <text evidence="2">The sequence shown here is derived from an EMBL/GenBank/DDBJ whole genome shotgun (WGS) entry which is preliminary data.</text>
</comment>
<feature type="coiled-coil region" evidence="1">
    <location>
        <begin position="63"/>
        <end position="108"/>
    </location>
</feature>
<evidence type="ECO:0000313" key="3">
    <source>
        <dbReference type="Proteomes" id="UP000467841"/>
    </source>
</evidence>
<dbReference type="PANTHER" id="PTHR46236:SF12">
    <property type="entry name" value="MATH DOMAIN-CONTAINING PROTEIN"/>
    <property type="match status" value="1"/>
</dbReference>
<dbReference type="EMBL" id="CACVBM020001085">
    <property type="protein sequence ID" value="CAA7029614.1"/>
    <property type="molecule type" value="Genomic_DNA"/>
</dbReference>
<dbReference type="PANTHER" id="PTHR46236">
    <property type="entry name" value="TRAF-LIKE SUPERFAMILY PROTEIN"/>
    <property type="match status" value="1"/>
</dbReference>
<proteinExistence type="predicted"/>
<dbReference type="Proteomes" id="UP000467841">
    <property type="component" value="Unassembled WGS sequence"/>
</dbReference>
<name>A0A6D2IPQ2_9BRAS</name>
<dbReference type="InterPro" id="IPR050804">
    <property type="entry name" value="MCC"/>
</dbReference>
<gene>
    <name evidence="2" type="ORF">MERR_LOCUS16849</name>
</gene>
<reference evidence="2" key="1">
    <citation type="submission" date="2020-01" db="EMBL/GenBank/DDBJ databases">
        <authorList>
            <person name="Mishra B."/>
        </authorList>
    </citation>
    <scope>NUCLEOTIDE SEQUENCE [LARGE SCALE GENOMIC DNA]</scope>
</reference>
<sequence length="139" mass="15835">MASRSDTISVASAIRRLAMENVFVAQSELIELTEAGFKLDWLKTKLDEVTLERKKSNSDGSRVQELEEQNKNLKVELSKEKTKSSAKVLSLEQRVSDVENELNKKTAKSASPKAFSFKDVVYFWNTKSKSGIRRYEKLD</sequence>
<keyword evidence="3" id="KW-1185">Reference proteome</keyword>
<evidence type="ECO:0000313" key="2">
    <source>
        <dbReference type="EMBL" id="CAA7029614.1"/>
    </source>
</evidence>
<keyword evidence="1" id="KW-0175">Coiled coil</keyword>
<dbReference type="OrthoDB" id="1111795at2759"/>